<dbReference type="Pfam" id="PF21787">
    <property type="entry name" value="TNP-like_RNaseH_N"/>
    <property type="match status" value="1"/>
</dbReference>
<dbReference type="InterPro" id="IPR006612">
    <property type="entry name" value="THAP_Znf"/>
</dbReference>
<keyword evidence="6" id="KW-0175">Coiled coil</keyword>
<keyword evidence="4 5" id="KW-0238">DNA-binding</keyword>
<dbReference type="EMBL" id="CARXXK010000002">
    <property type="protein sequence ID" value="CAI6357865.1"/>
    <property type="molecule type" value="Genomic_DNA"/>
</dbReference>
<keyword evidence="9" id="KW-1185">Reference proteome</keyword>
<reference evidence="8 9" key="1">
    <citation type="submission" date="2023-01" db="EMBL/GenBank/DDBJ databases">
        <authorList>
            <person name="Whitehead M."/>
        </authorList>
    </citation>
    <scope>NUCLEOTIDE SEQUENCE [LARGE SCALE GENOMIC DNA]</scope>
</reference>
<evidence type="ECO:0000256" key="1">
    <source>
        <dbReference type="ARBA" id="ARBA00022723"/>
    </source>
</evidence>
<evidence type="ECO:0000256" key="2">
    <source>
        <dbReference type="ARBA" id="ARBA00022771"/>
    </source>
</evidence>
<comment type="caution">
    <text evidence="8">The sequence shown here is derived from an EMBL/GenBank/DDBJ whole genome shotgun (WGS) entry which is preliminary data.</text>
</comment>
<dbReference type="GO" id="GO:0003677">
    <property type="term" value="F:DNA binding"/>
    <property type="evidence" value="ECO:0007669"/>
    <property type="project" value="UniProtKB-UniRule"/>
</dbReference>
<keyword evidence="2 5" id="KW-0863">Zinc-finger</keyword>
<evidence type="ECO:0000259" key="7">
    <source>
        <dbReference type="PROSITE" id="PS50950"/>
    </source>
</evidence>
<evidence type="ECO:0000313" key="8">
    <source>
        <dbReference type="EMBL" id="CAI6357865.1"/>
    </source>
</evidence>
<proteinExistence type="predicted"/>
<dbReference type="GO" id="GO:0008270">
    <property type="term" value="F:zinc ion binding"/>
    <property type="evidence" value="ECO:0007669"/>
    <property type="project" value="UniProtKB-KW"/>
</dbReference>
<keyword evidence="1" id="KW-0479">Metal-binding</keyword>
<dbReference type="Proteomes" id="UP001160148">
    <property type="component" value="Unassembled WGS sequence"/>
</dbReference>
<dbReference type="Pfam" id="PF05485">
    <property type="entry name" value="THAP"/>
    <property type="match status" value="1"/>
</dbReference>
<gene>
    <name evidence="8" type="ORF">MEUPH1_LOCUS13446</name>
</gene>
<dbReference type="Gene3D" id="6.20.210.20">
    <property type="entry name" value="THAP domain"/>
    <property type="match status" value="1"/>
</dbReference>
<feature type="domain" description="THAP-type" evidence="7">
    <location>
        <begin position="1"/>
        <end position="83"/>
    </location>
</feature>
<dbReference type="SMART" id="SM00980">
    <property type="entry name" value="THAP"/>
    <property type="match status" value="1"/>
</dbReference>
<dbReference type="SUPFAM" id="SSF57716">
    <property type="entry name" value="Glucocorticoid receptor-like (DNA-binding domain)"/>
    <property type="match status" value="1"/>
</dbReference>
<evidence type="ECO:0000256" key="4">
    <source>
        <dbReference type="ARBA" id="ARBA00023125"/>
    </source>
</evidence>
<dbReference type="InterPro" id="IPR048365">
    <property type="entry name" value="TNP-like_RNaseH_N"/>
</dbReference>
<dbReference type="PROSITE" id="PS50950">
    <property type="entry name" value="ZF_THAP"/>
    <property type="match status" value="1"/>
</dbReference>
<keyword evidence="3" id="KW-0862">Zinc</keyword>
<evidence type="ECO:0000256" key="3">
    <source>
        <dbReference type="ARBA" id="ARBA00022833"/>
    </source>
</evidence>
<evidence type="ECO:0000256" key="5">
    <source>
        <dbReference type="PROSITE-ProRule" id="PRU00309"/>
    </source>
</evidence>
<feature type="coiled-coil region" evidence="6">
    <location>
        <begin position="300"/>
        <end position="327"/>
    </location>
</feature>
<accession>A0AAV0WPP8</accession>
<evidence type="ECO:0000313" key="9">
    <source>
        <dbReference type="Proteomes" id="UP001160148"/>
    </source>
</evidence>
<sequence>MTCCVPSCKTKNKSTFSVPKDKTLLYLWEQSIGFQLKPISRICELHFETDDIIKTWESGQGISKYIICRKRSKLRPGAIPKNFNFTESVDSTSLDLQNCNIDELSGPSPKKMKISEDAYSVAQDHCYTAKSPTNTAPTEINKLGEFKEDLFRSLEKQLVLTEDLNIFIQVNGKEVAKTKLGLSQNYIPECMDDIENVLKLLDSAILCQGVESIKTYDDIQSTLGPKCEKLFDQWHHSSCTQILTNGQFSRSSNICLWCRRLLYIIKNKESRKSKRPYFSPNKKKTIKQLKKVKYVIKQKYSRASLKIARLQRDLIEIQNKMKDISDSSLNNMLNASNIPECQTKLVQEIFNAAKMKNPKNRKYSENWMLLCLLFQIRSPSGYKFLREQNILRLPCVNSIRKHLLAVKIGCGFDPNLFKLLQKKFSAKTENQKIGILLLDEMFLRESLGVNSRTLTYSGLEDYGDEIKSNKNSNLKANHGLVFMWQSLADNVVQPIAVFASHGPVKVKC</sequence>
<organism evidence="8 9">
    <name type="scientific">Macrosiphum euphorbiae</name>
    <name type="common">potato aphid</name>
    <dbReference type="NCBI Taxonomy" id="13131"/>
    <lineage>
        <taxon>Eukaryota</taxon>
        <taxon>Metazoa</taxon>
        <taxon>Ecdysozoa</taxon>
        <taxon>Arthropoda</taxon>
        <taxon>Hexapoda</taxon>
        <taxon>Insecta</taxon>
        <taxon>Pterygota</taxon>
        <taxon>Neoptera</taxon>
        <taxon>Paraneoptera</taxon>
        <taxon>Hemiptera</taxon>
        <taxon>Sternorrhyncha</taxon>
        <taxon>Aphidomorpha</taxon>
        <taxon>Aphidoidea</taxon>
        <taxon>Aphididae</taxon>
        <taxon>Macrosiphini</taxon>
        <taxon>Macrosiphum</taxon>
    </lineage>
</organism>
<evidence type="ECO:0000256" key="6">
    <source>
        <dbReference type="SAM" id="Coils"/>
    </source>
</evidence>
<dbReference type="SMART" id="SM00692">
    <property type="entry name" value="DM3"/>
    <property type="match status" value="1"/>
</dbReference>
<protein>
    <recommendedName>
        <fullName evidence="7">THAP-type domain-containing protein</fullName>
    </recommendedName>
</protein>
<dbReference type="AlphaFoldDB" id="A0AAV0WPP8"/>
<dbReference type="InterPro" id="IPR038441">
    <property type="entry name" value="THAP_Znf_sf"/>
</dbReference>
<name>A0AAV0WPP8_9HEMI</name>